<reference evidence="2 3" key="1">
    <citation type="submission" date="2015-12" db="EMBL/GenBank/DDBJ databases">
        <title>The genome of Folsomia candida.</title>
        <authorList>
            <person name="Faddeeva A."/>
            <person name="Derks M.F."/>
            <person name="Anvar Y."/>
            <person name="Smit S."/>
            <person name="Van Straalen N."/>
            <person name="Roelofs D."/>
        </authorList>
    </citation>
    <scope>NUCLEOTIDE SEQUENCE [LARGE SCALE GENOMIC DNA]</scope>
    <source>
        <strain evidence="2 3">VU population</strain>
        <tissue evidence="2">Whole body</tissue>
    </source>
</reference>
<gene>
    <name evidence="2" type="ORF">Fcan01_16213</name>
</gene>
<evidence type="ECO:0000313" key="3">
    <source>
        <dbReference type="Proteomes" id="UP000198287"/>
    </source>
</evidence>
<feature type="transmembrane region" description="Helical" evidence="1">
    <location>
        <begin position="348"/>
        <end position="369"/>
    </location>
</feature>
<name>A0A226DTH7_FOLCA</name>
<protein>
    <submittedName>
        <fullName evidence="2">Uncharacterized protein</fullName>
    </submittedName>
</protein>
<keyword evidence="3" id="KW-1185">Reference proteome</keyword>
<dbReference type="AlphaFoldDB" id="A0A226DTH7"/>
<keyword evidence="1" id="KW-0472">Membrane</keyword>
<accession>A0A226DTH7</accession>
<keyword evidence="1" id="KW-1133">Transmembrane helix</keyword>
<comment type="caution">
    <text evidence="2">The sequence shown here is derived from an EMBL/GenBank/DDBJ whole genome shotgun (WGS) entry which is preliminary data.</text>
</comment>
<feature type="transmembrane region" description="Helical" evidence="1">
    <location>
        <begin position="613"/>
        <end position="636"/>
    </location>
</feature>
<evidence type="ECO:0000256" key="1">
    <source>
        <dbReference type="SAM" id="Phobius"/>
    </source>
</evidence>
<evidence type="ECO:0000313" key="2">
    <source>
        <dbReference type="EMBL" id="OXA48805.1"/>
    </source>
</evidence>
<organism evidence="2 3">
    <name type="scientific">Folsomia candida</name>
    <name type="common">Springtail</name>
    <dbReference type="NCBI Taxonomy" id="158441"/>
    <lineage>
        <taxon>Eukaryota</taxon>
        <taxon>Metazoa</taxon>
        <taxon>Ecdysozoa</taxon>
        <taxon>Arthropoda</taxon>
        <taxon>Hexapoda</taxon>
        <taxon>Collembola</taxon>
        <taxon>Entomobryomorpha</taxon>
        <taxon>Isotomoidea</taxon>
        <taxon>Isotomidae</taxon>
        <taxon>Proisotominae</taxon>
        <taxon>Folsomia</taxon>
    </lineage>
</organism>
<keyword evidence="1" id="KW-0812">Transmembrane</keyword>
<dbReference type="EMBL" id="LNIX01000011">
    <property type="protein sequence ID" value="OXA48805.1"/>
    <property type="molecule type" value="Genomic_DNA"/>
</dbReference>
<sequence>MISNIEQLTSIQGCHLIFFYQTFPGFPIFKTPLSIWKTNFEEENSFPPSNFSFPVERTRQIDCFSLISVITELTYKEIEGHQSYNQVYNCINWMSYNSQTFFKDNAVVSTRTMDRGKVAIIILLQSAPFNELGPNSQQELLHQTISEDILLYQVRILIIVRNADNKRNSAYTVWDPPSLASGTDGPLFLQTDPKLPNEISAFWERFRLNKPLKYHANLPHIQDILSTLNISYLPGIEGPSILEGALDQPYLEYNVKQNIIPVETSSFRFLTCHSEPELSFEFYLKPFQWQVWVAIILSVLLIVAFLHFYGILNPYPTSFSPVFQIIGILLEEALSAPSTLLKSQPFRIVLISWLLMSIILTNAYIGVAITDLSSPLKLKSISKFEHLKTTQCQTGCDCGEEFGYYETNYTRYLTALDRRIFKMGTHFEWVSKFENQVNPKLGHLSNFEFGNVLEPLKARLVLLVQSLDRNCLETPKFVMDQFYLLSLFFPKRGYLPDLKNGTISVISAIERKLVSCGRTVFILKSKELEAEYKFLHGSYKNLTFFKSDVTLSTILIVIMTFDGSDTPGKIVRLLETGIYSKIRTKLDFITFLERFNNFTWKNSRQFLRTVKPISMFGSVQTIFIIYVIFVGISLAAGGGEISWRNRVRIYHSLRGKVRGGRDIVWEKIMKWIELMRRVGIIFNLMRAGAIAEWLEPPSLSAEVPGSKFGGGWSFCVGRADFYESNGPSPVFLLHPLAEWEELKVE</sequence>
<feature type="transmembrane region" description="Helical" evidence="1">
    <location>
        <begin position="291"/>
        <end position="312"/>
    </location>
</feature>
<dbReference type="Gene3D" id="1.10.287.70">
    <property type="match status" value="1"/>
</dbReference>
<dbReference type="Proteomes" id="UP000198287">
    <property type="component" value="Unassembled WGS sequence"/>
</dbReference>
<proteinExistence type="predicted"/>